<proteinExistence type="predicted"/>
<dbReference type="Gene3D" id="3.40.50.150">
    <property type="entry name" value="Vaccinia Virus protein VP39"/>
    <property type="match status" value="1"/>
</dbReference>
<dbReference type="SUPFAM" id="SSF53335">
    <property type="entry name" value="S-adenosyl-L-methionine-dependent methyltransferases"/>
    <property type="match status" value="1"/>
</dbReference>
<name>X1G7U4_9ZZZZ</name>
<comment type="caution">
    <text evidence="1">The sequence shown here is derived from an EMBL/GenBank/DDBJ whole genome shotgun (WGS) entry which is preliminary data.</text>
</comment>
<feature type="non-terminal residue" evidence="1">
    <location>
        <position position="48"/>
    </location>
</feature>
<organism evidence="1">
    <name type="scientific">marine sediment metagenome</name>
    <dbReference type="NCBI Taxonomy" id="412755"/>
    <lineage>
        <taxon>unclassified sequences</taxon>
        <taxon>metagenomes</taxon>
        <taxon>ecological metagenomes</taxon>
    </lineage>
</organism>
<protein>
    <recommendedName>
        <fullName evidence="2">Methyltransferase domain-containing protein</fullName>
    </recommendedName>
</protein>
<evidence type="ECO:0008006" key="2">
    <source>
        <dbReference type="Google" id="ProtNLM"/>
    </source>
</evidence>
<gene>
    <name evidence="1" type="ORF">S03H2_10223</name>
</gene>
<evidence type="ECO:0000313" key="1">
    <source>
        <dbReference type="EMBL" id="GAH29083.1"/>
    </source>
</evidence>
<dbReference type="EMBL" id="BARU01005271">
    <property type="protein sequence ID" value="GAH29083.1"/>
    <property type="molecule type" value="Genomic_DNA"/>
</dbReference>
<accession>X1G7U4</accession>
<sequence>MATAEFVGKSGKIYALDIHPLAIQMVQRIATKKQLTNVETICSDCKTG</sequence>
<reference evidence="1" key="1">
    <citation type="journal article" date="2014" name="Front. Microbiol.">
        <title>High frequency of phylogenetically diverse reductive dehalogenase-homologous genes in deep subseafloor sedimentary metagenomes.</title>
        <authorList>
            <person name="Kawai M."/>
            <person name="Futagami T."/>
            <person name="Toyoda A."/>
            <person name="Takaki Y."/>
            <person name="Nishi S."/>
            <person name="Hori S."/>
            <person name="Arai W."/>
            <person name="Tsubouchi T."/>
            <person name="Morono Y."/>
            <person name="Uchiyama I."/>
            <person name="Ito T."/>
            <person name="Fujiyama A."/>
            <person name="Inagaki F."/>
            <person name="Takami H."/>
        </authorList>
    </citation>
    <scope>NUCLEOTIDE SEQUENCE</scope>
    <source>
        <strain evidence="1">Expedition CK06-06</strain>
    </source>
</reference>
<dbReference type="AlphaFoldDB" id="X1G7U4"/>
<dbReference type="InterPro" id="IPR029063">
    <property type="entry name" value="SAM-dependent_MTases_sf"/>
</dbReference>